<dbReference type="Proteomes" id="UP001525379">
    <property type="component" value="Unassembled WGS sequence"/>
</dbReference>
<dbReference type="PANTHER" id="PTHR45875">
    <property type="entry name" value="METHYLTRANSFERASE N6AMT1"/>
    <property type="match status" value="1"/>
</dbReference>
<reference evidence="8 9" key="1">
    <citation type="submission" date="2022-04" db="EMBL/GenBank/DDBJ databases">
        <title>Human microbiome associated bacterial genomes.</title>
        <authorList>
            <person name="Sandstrom S."/>
            <person name="Salamzade R."/>
            <person name="Kalan L.R."/>
        </authorList>
    </citation>
    <scope>NUCLEOTIDE SEQUENCE [LARGE SCALE GENOMIC DNA]</scope>
    <source>
        <strain evidence="9">p3-SID1799</strain>
    </source>
</reference>
<dbReference type="GO" id="GO:0008168">
    <property type="term" value="F:methyltransferase activity"/>
    <property type="evidence" value="ECO:0007669"/>
    <property type="project" value="UniProtKB-KW"/>
</dbReference>
<comment type="caution">
    <text evidence="8">The sequence shown here is derived from an EMBL/GenBank/DDBJ whole genome shotgun (WGS) entry which is preliminary data.</text>
</comment>
<gene>
    <name evidence="8" type="ORF">M3D15_09290</name>
</gene>
<dbReference type="Pfam" id="PF23186">
    <property type="entry name" value="DUF7059"/>
    <property type="match status" value="1"/>
</dbReference>
<evidence type="ECO:0000259" key="7">
    <source>
        <dbReference type="Pfam" id="PF25004"/>
    </source>
</evidence>
<comment type="similarity">
    <text evidence="1">Belongs to the eukaryotic/archaeal PrmC-related family.</text>
</comment>
<evidence type="ECO:0000256" key="2">
    <source>
        <dbReference type="ARBA" id="ARBA00022603"/>
    </source>
</evidence>
<evidence type="ECO:0000256" key="4">
    <source>
        <dbReference type="ARBA" id="ARBA00022691"/>
    </source>
</evidence>
<proteinExistence type="inferred from homology"/>
<feature type="domain" description="Methyltransferase small" evidence="5">
    <location>
        <begin position="165"/>
        <end position="267"/>
    </location>
</feature>
<keyword evidence="2 8" id="KW-0489">Methyltransferase</keyword>
<keyword evidence="9" id="KW-1185">Reference proteome</keyword>
<keyword evidence="4" id="KW-0949">S-adenosyl-L-methionine</keyword>
<accession>A0ABT2HZB6</accession>
<dbReference type="InterPro" id="IPR007848">
    <property type="entry name" value="Small_mtfrase_dom"/>
</dbReference>
<dbReference type="EMBL" id="JALXSQ010000050">
    <property type="protein sequence ID" value="MCT2043516.1"/>
    <property type="molecule type" value="Genomic_DNA"/>
</dbReference>
<dbReference type="Pfam" id="PF05175">
    <property type="entry name" value="MTS"/>
    <property type="match status" value="1"/>
</dbReference>
<dbReference type="PANTHER" id="PTHR45875:SF1">
    <property type="entry name" value="METHYLTRANSFERASE N6AMT1"/>
    <property type="match status" value="1"/>
</dbReference>
<keyword evidence="3" id="KW-0808">Transferase</keyword>
<dbReference type="RefSeq" id="WP_206394071.1">
    <property type="nucleotide sequence ID" value="NZ_JAFDPW010000001.1"/>
</dbReference>
<dbReference type="CDD" id="cd02440">
    <property type="entry name" value="AdoMet_MTases"/>
    <property type="match status" value="1"/>
</dbReference>
<evidence type="ECO:0000259" key="6">
    <source>
        <dbReference type="Pfam" id="PF23186"/>
    </source>
</evidence>
<dbReference type="Pfam" id="PF25004">
    <property type="entry name" value="DUF7782"/>
    <property type="match status" value="1"/>
</dbReference>
<evidence type="ECO:0000313" key="9">
    <source>
        <dbReference type="Proteomes" id="UP001525379"/>
    </source>
</evidence>
<dbReference type="InterPro" id="IPR052190">
    <property type="entry name" value="Euk-Arch_PrmC-MTase"/>
</dbReference>
<evidence type="ECO:0000313" key="8">
    <source>
        <dbReference type="EMBL" id="MCT2043516.1"/>
    </source>
</evidence>
<dbReference type="PROSITE" id="PS00092">
    <property type="entry name" value="N6_MTASE"/>
    <property type="match status" value="1"/>
</dbReference>
<protein>
    <submittedName>
        <fullName evidence="8">Class I SAM-dependent methyltransferase</fullName>
    </submittedName>
</protein>
<dbReference type="InterPro" id="IPR002052">
    <property type="entry name" value="DNA_methylase_N6_adenine_CS"/>
</dbReference>
<dbReference type="InterPro" id="IPR055487">
    <property type="entry name" value="DUF7059"/>
</dbReference>
<dbReference type="SUPFAM" id="SSF53335">
    <property type="entry name" value="S-adenosyl-L-methionine-dependent methyltransferases"/>
    <property type="match status" value="1"/>
</dbReference>
<evidence type="ECO:0000259" key="5">
    <source>
        <dbReference type="Pfam" id="PF05175"/>
    </source>
</evidence>
<name>A0ABT2HZB6_9MICO</name>
<sequence>MTDAAASHFDDPNDAPATGDLPLLTELRALFDRLNYTIDGIESLLGVEAAAALHRDLIVPANEALAALENRGGELGAIVELFLLGLPVAAERIPELELLERARLAERSGPDGTVLARVDIRPYESDQACWWIASDLGGVQLGERAARGIGHEASLRRDHVVGIGPATTLLAQLTPREHVARAFDLGVGMGVQTMHLLAHADLVVATDISERAIEFARFNLLLNAPALGLNPEALEERVSLRLGSMLEPVAGEQFDLVVSNPPFVITPRRRKESAAERFTYRDGGAEGDRIVETLVRGLPSILAPGGRACMLGNWEIREGDEGWHAKLDEWLEPGLDAWIVLREEATPIEYADMWLKDAQENAELDSWREGFANYLRDFAERGIRAVGMGLLCFSKQDGEADPLRRFESLPHQLGQPLGPVVQSAWERLEWLRGLDDDALFDETLVVAGDVTEERHSRPGDEHPSAMLLRQGGGFRRTYPLSTSLAGFVGVCDGELAGSQIVPALAALLDVETDAMKQALAPEVRRLVELGFLEPAWV</sequence>
<feature type="domain" description="DUF7059" evidence="6">
    <location>
        <begin position="34"/>
        <end position="95"/>
    </location>
</feature>
<dbReference type="InterPro" id="IPR056684">
    <property type="entry name" value="DUF7782"/>
</dbReference>
<feature type="domain" description="DUF7782" evidence="7">
    <location>
        <begin position="426"/>
        <end position="534"/>
    </location>
</feature>
<dbReference type="Gene3D" id="3.40.50.150">
    <property type="entry name" value="Vaccinia Virus protein VP39"/>
    <property type="match status" value="1"/>
</dbReference>
<dbReference type="InterPro" id="IPR029063">
    <property type="entry name" value="SAM-dependent_MTases_sf"/>
</dbReference>
<dbReference type="GO" id="GO:0032259">
    <property type="term" value="P:methylation"/>
    <property type="evidence" value="ECO:0007669"/>
    <property type="project" value="UniProtKB-KW"/>
</dbReference>
<organism evidence="8 9">
    <name type="scientific">Pseudoclavibacter albus</name>
    <dbReference type="NCBI Taxonomy" id="272241"/>
    <lineage>
        <taxon>Bacteria</taxon>
        <taxon>Bacillati</taxon>
        <taxon>Actinomycetota</taxon>
        <taxon>Actinomycetes</taxon>
        <taxon>Micrococcales</taxon>
        <taxon>Microbacteriaceae</taxon>
        <taxon>Pseudoclavibacter</taxon>
    </lineage>
</organism>
<evidence type="ECO:0000256" key="3">
    <source>
        <dbReference type="ARBA" id="ARBA00022679"/>
    </source>
</evidence>
<evidence type="ECO:0000256" key="1">
    <source>
        <dbReference type="ARBA" id="ARBA00006149"/>
    </source>
</evidence>